<evidence type="ECO:0000313" key="2">
    <source>
        <dbReference type="EMBL" id="KAK8765824.1"/>
    </source>
</evidence>
<dbReference type="Proteomes" id="UP001321473">
    <property type="component" value="Unassembled WGS sequence"/>
</dbReference>
<reference evidence="2 3" key="1">
    <citation type="journal article" date="2023" name="Arcadia Sci">
        <title>De novo assembly of a long-read Amblyomma americanum tick genome.</title>
        <authorList>
            <person name="Chou S."/>
            <person name="Poskanzer K.E."/>
            <person name="Rollins M."/>
            <person name="Thuy-Boun P.S."/>
        </authorList>
    </citation>
    <scope>NUCLEOTIDE SEQUENCE [LARGE SCALE GENOMIC DNA]</scope>
    <source>
        <strain evidence="2">F_SG_1</strain>
        <tissue evidence="2">Salivary glands</tissue>
    </source>
</reference>
<sequence length="149" mass="16249">MPQNVRVTLLVLLCFFAVHGPNANGHDIANLVTQLCDTRIRVYFLAARVIFAAQRHQGRLDAVTCLGAQTKSEFPGNLAKCVRTSFKAVRPLKDFGLGALCGPFAPEGLDRAAPVGTEHFSIFLFVYFTPLCCLCLSVPRVASSSYRST</sequence>
<evidence type="ECO:0000313" key="3">
    <source>
        <dbReference type="Proteomes" id="UP001321473"/>
    </source>
</evidence>
<proteinExistence type="predicted"/>
<keyword evidence="3" id="KW-1185">Reference proteome</keyword>
<feature type="chain" id="PRO_5042972631" description="Secreted protein" evidence="1">
    <location>
        <begin position="26"/>
        <end position="149"/>
    </location>
</feature>
<accession>A0AAQ4DTN4</accession>
<feature type="signal peptide" evidence="1">
    <location>
        <begin position="1"/>
        <end position="25"/>
    </location>
</feature>
<dbReference type="EMBL" id="JARKHS020026984">
    <property type="protein sequence ID" value="KAK8765824.1"/>
    <property type="molecule type" value="Genomic_DNA"/>
</dbReference>
<keyword evidence="1" id="KW-0732">Signal</keyword>
<comment type="caution">
    <text evidence="2">The sequence shown here is derived from an EMBL/GenBank/DDBJ whole genome shotgun (WGS) entry which is preliminary data.</text>
</comment>
<evidence type="ECO:0008006" key="4">
    <source>
        <dbReference type="Google" id="ProtNLM"/>
    </source>
</evidence>
<evidence type="ECO:0000256" key="1">
    <source>
        <dbReference type="SAM" id="SignalP"/>
    </source>
</evidence>
<gene>
    <name evidence="2" type="ORF">V5799_031580</name>
</gene>
<protein>
    <recommendedName>
        <fullName evidence="4">Secreted protein</fullName>
    </recommendedName>
</protein>
<organism evidence="2 3">
    <name type="scientific">Amblyomma americanum</name>
    <name type="common">Lone star tick</name>
    <dbReference type="NCBI Taxonomy" id="6943"/>
    <lineage>
        <taxon>Eukaryota</taxon>
        <taxon>Metazoa</taxon>
        <taxon>Ecdysozoa</taxon>
        <taxon>Arthropoda</taxon>
        <taxon>Chelicerata</taxon>
        <taxon>Arachnida</taxon>
        <taxon>Acari</taxon>
        <taxon>Parasitiformes</taxon>
        <taxon>Ixodida</taxon>
        <taxon>Ixodoidea</taxon>
        <taxon>Ixodidae</taxon>
        <taxon>Amblyomminae</taxon>
        <taxon>Amblyomma</taxon>
    </lineage>
</organism>
<dbReference type="AlphaFoldDB" id="A0AAQ4DTN4"/>
<name>A0AAQ4DTN4_AMBAM</name>